<evidence type="ECO:0000313" key="2">
    <source>
        <dbReference type="Proteomes" id="UP000015105"/>
    </source>
</evidence>
<evidence type="ECO:0000313" key="1">
    <source>
        <dbReference type="EnsemblPlants" id="AET2Gv20721800.28"/>
    </source>
</evidence>
<accession>A0A453C3E2</accession>
<reference evidence="2" key="1">
    <citation type="journal article" date="2014" name="Science">
        <title>Ancient hybridizations among the ancestral genomes of bread wheat.</title>
        <authorList>
            <consortium name="International Wheat Genome Sequencing Consortium,"/>
            <person name="Marcussen T."/>
            <person name="Sandve S.R."/>
            <person name="Heier L."/>
            <person name="Spannagl M."/>
            <person name="Pfeifer M."/>
            <person name="Jakobsen K.S."/>
            <person name="Wulff B.B."/>
            <person name="Steuernagel B."/>
            <person name="Mayer K.F."/>
            <person name="Olsen O.A."/>
        </authorList>
    </citation>
    <scope>NUCLEOTIDE SEQUENCE [LARGE SCALE GENOMIC DNA]</scope>
    <source>
        <strain evidence="2">cv. AL8/78</strain>
    </source>
</reference>
<protein>
    <submittedName>
        <fullName evidence="1">Uncharacterized protein</fullName>
    </submittedName>
</protein>
<dbReference type="Gramene" id="AET2Gv20721800.28">
    <property type="protein sequence ID" value="AET2Gv20721800.28"/>
    <property type="gene ID" value="AET2Gv20721800"/>
</dbReference>
<name>A0A453C3E2_AEGTS</name>
<proteinExistence type="predicted"/>
<dbReference type="EnsemblPlants" id="AET2Gv20721800.28">
    <property type="protein sequence ID" value="AET2Gv20721800.28"/>
    <property type="gene ID" value="AET2Gv20721800"/>
</dbReference>
<keyword evidence="2" id="KW-1185">Reference proteome</keyword>
<organism evidence="1 2">
    <name type="scientific">Aegilops tauschii subsp. strangulata</name>
    <name type="common">Goatgrass</name>
    <dbReference type="NCBI Taxonomy" id="200361"/>
    <lineage>
        <taxon>Eukaryota</taxon>
        <taxon>Viridiplantae</taxon>
        <taxon>Streptophyta</taxon>
        <taxon>Embryophyta</taxon>
        <taxon>Tracheophyta</taxon>
        <taxon>Spermatophyta</taxon>
        <taxon>Magnoliopsida</taxon>
        <taxon>Liliopsida</taxon>
        <taxon>Poales</taxon>
        <taxon>Poaceae</taxon>
        <taxon>BOP clade</taxon>
        <taxon>Pooideae</taxon>
        <taxon>Triticodae</taxon>
        <taxon>Triticeae</taxon>
        <taxon>Triticinae</taxon>
        <taxon>Aegilops</taxon>
    </lineage>
</organism>
<reference evidence="2" key="2">
    <citation type="journal article" date="2017" name="Nat. Plants">
        <title>The Aegilops tauschii genome reveals multiple impacts of transposons.</title>
        <authorList>
            <person name="Zhao G."/>
            <person name="Zou C."/>
            <person name="Li K."/>
            <person name="Wang K."/>
            <person name="Li T."/>
            <person name="Gao L."/>
            <person name="Zhang X."/>
            <person name="Wang H."/>
            <person name="Yang Z."/>
            <person name="Liu X."/>
            <person name="Jiang W."/>
            <person name="Mao L."/>
            <person name="Kong X."/>
            <person name="Jiao Y."/>
            <person name="Jia J."/>
        </authorList>
    </citation>
    <scope>NUCLEOTIDE SEQUENCE [LARGE SCALE GENOMIC DNA]</scope>
    <source>
        <strain evidence="2">cv. AL8/78</strain>
    </source>
</reference>
<dbReference type="Proteomes" id="UP000015105">
    <property type="component" value="Chromosome 2D"/>
</dbReference>
<reference evidence="1" key="3">
    <citation type="journal article" date="2017" name="Nature">
        <title>Genome sequence of the progenitor of the wheat D genome Aegilops tauschii.</title>
        <authorList>
            <person name="Luo M.C."/>
            <person name="Gu Y.Q."/>
            <person name="Puiu D."/>
            <person name="Wang H."/>
            <person name="Twardziok S.O."/>
            <person name="Deal K.R."/>
            <person name="Huo N."/>
            <person name="Zhu T."/>
            <person name="Wang L."/>
            <person name="Wang Y."/>
            <person name="McGuire P.E."/>
            <person name="Liu S."/>
            <person name="Long H."/>
            <person name="Ramasamy R.K."/>
            <person name="Rodriguez J.C."/>
            <person name="Van S.L."/>
            <person name="Yuan L."/>
            <person name="Wang Z."/>
            <person name="Xia Z."/>
            <person name="Xiao L."/>
            <person name="Anderson O.D."/>
            <person name="Ouyang S."/>
            <person name="Liang Y."/>
            <person name="Zimin A.V."/>
            <person name="Pertea G."/>
            <person name="Qi P."/>
            <person name="Bennetzen J.L."/>
            <person name="Dai X."/>
            <person name="Dawson M.W."/>
            <person name="Muller H.G."/>
            <person name="Kugler K."/>
            <person name="Rivarola-Duarte L."/>
            <person name="Spannagl M."/>
            <person name="Mayer K.F.X."/>
            <person name="Lu F.H."/>
            <person name="Bevan M.W."/>
            <person name="Leroy P."/>
            <person name="Li P."/>
            <person name="You F.M."/>
            <person name="Sun Q."/>
            <person name="Liu Z."/>
            <person name="Lyons E."/>
            <person name="Wicker T."/>
            <person name="Salzberg S.L."/>
            <person name="Devos K.M."/>
            <person name="Dvorak J."/>
        </authorList>
    </citation>
    <scope>NUCLEOTIDE SEQUENCE [LARGE SCALE GENOMIC DNA]</scope>
    <source>
        <strain evidence="1">cv. AL8/78</strain>
    </source>
</reference>
<dbReference type="AlphaFoldDB" id="A0A453C3E2"/>
<reference evidence="1" key="4">
    <citation type="submission" date="2019-03" db="UniProtKB">
        <authorList>
            <consortium name="EnsemblPlants"/>
        </authorList>
    </citation>
    <scope>IDENTIFICATION</scope>
</reference>
<sequence length="38" mass="4263">KISGHAYGTWNIPPLIGDEESFRFDRLNRGDASAMAIR</sequence>
<reference evidence="1" key="5">
    <citation type="journal article" date="2021" name="G3 (Bethesda)">
        <title>Aegilops tauschii genome assembly Aet v5.0 features greater sequence contiguity and improved annotation.</title>
        <authorList>
            <person name="Wang L."/>
            <person name="Zhu T."/>
            <person name="Rodriguez J.C."/>
            <person name="Deal K.R."/>
            <person name="Dubcovsky J."/>
            <person name="McGuire P.E."/>
            <person name="Lux T."/>
            <person name="Spannagl M."/>
            <person name="Mayer K.F.X."/>
            <person name="Baldrich P."/>
            <person name="Meyers B.C."/>
            <person name="Huo N."/>
            <person name="Gu Y.Q."/>
            <person name="Zhou H."/>
            <person name="Devos K.M."/>
            <person name="Bennetzen J.L."/>
            <person name="Unver T."/>
            <person name="Budak H."/>
            <person name="Gulick P.J."/>
            <person name="Galiba G."/>
            <person name="Kalapos B."/>
            <person name="Nelson D.R."/>
            <person name="Li P."/>
            <person name="You F.M."/>
            <person name="Luo M.C."/>
            <person name="Dvorak J."/>
        </authorList>
    </citation>
    <scope>NUCLEOTIDE SEQUENCE [LARGE SCALE GENOMIC DNA]</scope>
    <source>
        <strain evidence="1">cv. AL8/78</strain>
    </source>
</reference>